<feature type="domain" description="tRNA(Ile)-lysidine/2-thiocytidine synthase N-terminal" evidence="7">
    <location>
        <begin position="28"/>
        <end position="198"/>
    </location>
</feature>
<protein>
    <recommendedName>
        <fullName evidence="6">tRNA(Ile)-lysidine synthase</fullName>
        <ecNumber evidence="6">6.3.4.19</ecNumber>
    </recommendedName>
    <alternativeName>
        <fullName evidence="6">tRNA(Ile)-2-lysyl-cytidine synthase</fullName>
    </alternativeName>
    <alternativeName>
        <fullName evidence="6">tRNA(Ile)-lysidine synthetase</fullName>
    </alternativeName>
</protein>
<evidence type="ECO:0000313" key="9">
    <source>
        <dbReference type="Proteomes" id="UP001595887"/>
    </source>
</evidence>
<comment type="similarity">
    <text evidence="6">Belongs to the tRNA(Ile)-lysidine synthase family.</text>
</comment>
<dbReference type="EC" id="6.3.4.19" evidence="6"/>
<dbReference type="GO" id="GO:0032267">
    <property type="term" value="F:tRNA(Ile)-lysidine synthase activity"/>
    <property type="evidence" value="ECO:0007669"/>
    <property type="project" value="UniProtKB-EC"/>
</dbReference>
<proteinExistence type="inferred from homology"/>
<dbReference type="CDD" id="cd01992">
    <property type="entry name" value="TilS_N"/>
    <property type="match status" value="1"/>
</dbReference>
<evidence type="ECO:0000256" key="6">
    <source>
        <dbReference type="HAMAP-Rule" id="MF_01161"/>
    </source>
</evidence>
<keyword evidence="4 6" id="KW-0067">ATP-binding</keyword>
<dbReference type="PANTHER" id="PTHR43033:SF1">
    <property type="entry name" value="TRNA(ILE)-LYSIDINE SYNTHASE-RELATED"/>
    <property type="match status" value="1"/>
</dbReference>
<evidence type="ECO:0000256" key="5">
    <source>
        <dbReference type="ARBA" id="ARBA00048539"/>
    </source>
</evidence>
<evidence type="ECO:0000256" key="1">
    <source>
        <dbReference type="ARBA" id="ARBA00022598"/>
    </source>
</evidence>
<comment type="caution">
    <text evidence="8">The sequence shown here is derived from an EMBL/GenBank/DDBJ whole genome shotgun (WGS) entry which is preliminary data.</text>
</comment>
<accession>A0ABV8RLQ9</accession>
<comment type="subcellular location">
    <subcellularLocation>
        <location evidence="6">Cytoplasm</location>
    </subcellularLocation>
</comment>
<dbReference type="HAMAP" id="MF_01161">
    <property type="entry name" value="tRNA_Ile_lys_synt"/>
    <property type="match status" value="1"/>
</dbReference>
<organism evidence="8 9">
    <name type="scientific">Sphingorhabdus arenilitoris</name>
    <dbReference type="NCBI Taxonomy" id="1490041"/>
    <lineage>
        <taxon>Bacteria</taxon>
        <taxon>Pseudomonadati</taxon>
        <taxon>Pseudomonadota</taxon>
        <taxon>Alphaproteobacteria</taxon>
        <taxon>Sphingomonadales</taxon>
        <taxon>Sphingomonadaceae</taxon>
        <taxon>Sphingorhabdus</taxon>
    </lineage>
</organism>
<dbReference type="RefSeq" id="WP_381425159.1">
    <property type="nucleotide sequence ID" value="NZ_JBHSDH010000032.1"/>
</dbReference>
<evidence type="ECO:0000259" key="7">
    <source>
        <dbReference type="Pfam" id="PF01171"/>
    </source>
</evidence>
<dbReference type="InterPro" id="IPR012795">
    <property type="entry name" value="tRNA_Ile_lys_synt_N"/>
</dbReference>
<comment type="catalytic activity">
    <reaction evidence="5 6">
        <text>cytidine(34) in tRNA(Ile2) + L-lysine + ATP = lysidine(34) in tRNA(Ile2) + AMP + diphosphate + H(+)</text>
        <dbReference type="Rhea" id="RHEA:43744"/>
        <dbReference type="Rhea" id="RHEA-COMP:10625"/>
        <dbReference type="Rhea" id="RHEA-COMP:10670"/>
        <dbReference type="ChEBI" id="CHEBI:15378"/>
        <dbReference type="ChEBI" id="CHEBI:30616"/>
        <dbReference type="ChEBI" id="CHEBI:32551"/>
        <dbReference type="ChEBI" id="CHEBI:33019"/>
        <dbReference type="ChEBI" id="CHEBI:82748"/>
        <dbReference type="ChEBI" id="CHEBI:83665"/>
        <dbReference type="ChEBI" id="CHEBI:456215"/>
        <dbReference type="EC" id="6.3.4.19"/>
    </reaction>
</comment>
<gene>
    <name evidence="6 8" type="primary">tilS</name>
    <name evidence="8" type="ORF">ACFOWX_13460</name>
</gene>
<dbReference type="NCBIfam" id="TIGR02432">
    <property type="entry name" value="lysidine_TilS_N"/>
    <property type="match status" value="1"/>
</dbReference>
<keyword evidence="2 6" id="KW-0819">tRNA processing</keyword>
<feature type="binding site" evidence="6">
    <location>
        <begin position="33"/>
        <end position="38"/>
    </location>
    <ligand>
        <name>ATP</name>
        <dbReference type="ChEBI" id="CHEBI:30616"/>
    </ligand>
</feature>
<dbReference type="SUPFAM" id="SSF52402">
    <property type="entry name" value="Adenine nucleotide alpha hydrolases-like"/>
    <property type="match status" value="1"/>
</dbReference>
<dbReference type="EMBL" id="JBHSDH010000032">
    <property type="protein sequence ID" value="MFC4293425.1"/>
    <property type="molecule type" value="Genomic_DNA"/>
</dbReference>
<evidence type="ECO:0000256" key="4">
    <source>
        <dbReference type="ARBA" id="ARBA00022840"/>
    </source>
</evidence>
<evidence type="ECO:0000256" key="2">
    <source>
        <dbReference type="ARBA" id="ARBA00022694"/>
    </source>
</evidence>
<dbReference type="InterPro" id="IPR014729">
    <property type="entry name" value="Rossmann-like_a/b/a_fold"/>
</dbReference>
<evidence type="ECO:0000313" key="8">
    <source>
        <dbReference type="EMBL" id="MFC4293425.1"/>
    </source>
</evidence>
<dbReference type="Gene3D" id="3.40.50.620">
    <property type="entry name" value="HUPs"/>
    <property type="match status" value="1"/>
</dbReference>
<dbReference type="Proteomes" id="UP001595887">
    <property type="component" value="Unassembled WGS sequence"/>
</dbReference>
<keyword evidence="9" id="KW-1185">Reference proteome</keyword>
<dbReference type="InterPro" id="IPR011063">
    <property type="entry name" value="TilS/TtcA_N"/>
</dbReference>
<dbReference type="PANTHER" id="PTHR43033">
    <property type="entry name" value="TRNA(ILE)-LYSIDINE SYNTHASE-RELATED"/>
    <property type="match status" value="1"/>
</dbReference>
<comment type="domain">
    <text evidence="6">The N-terminal region contains the highly conserved SGGXDS motif, predicted to be a P-loop motif involved in ATP binding.</text>
</comment>
<name>A0ABV8RLQ9_9SPHN</name>
<dbReference type="Pfam" id="PF01171">
    <property type="entry name" value="ATP_bind_3"/>
    <property type="match status" value="1"/>
</dbReference>
<dbReference type="InterPro" id="IPR012094">
    <property type="entry name" value="tRNA_Ile_lys_synt"/>
</dbReference>
<keyword evidence="3 6" id="KW-0547">Nucleotide-binding</keyword>
<sequence length="317" mass="34672">MTAEYQSRFRANIETILDVPLSEWDGQMGLAVSGGPDSLALMLLAHDVLPGKFIVATVDHQLRTEAAAEARYVAQICAERGLSCDILHPDSAITGNIQSQARAARYAALHRWADRRECAWIATAHHADDQLETILMRLARGSGVDGLSAVRTQNGRIIRPLLNFTKAELISICDAAGVSAIADPSNRNEDFDRVRIRQWLASMDHPLNPLAAANSAAALAEASAALDWTAQRLRETHISAQDGQIWLDPADLPPELLRRLLRIALQQLSPEFEPRGGAITRLLHSIKRGETASIGDILCKGGDKWLLRPAPPRGMQK</sequence>
<keyword evidence="6" id="KW-0963">Cytoplasm</keyword>
<keyword evidence="1 6" id="KW-0436">Ligase</keyword>
<comment type="function">
    <text evidence="6">Ligates lysine onto the cytidine present at position 34 of the AUA codon-specific tRNA(Ile) that contains the anticodon CAU, in an ATP-dependent manner. Cytidine is converted to lysidine, thus changing the amino acid specificity of the tRNA from methionine to isoleucine.</text>
</comment>
<evidence type="ECO:0000256" key="3">
    <source>
        <dbReference type="ARBA" id="ARBA00022741"/>
    </source>
</evidence>
<reference evidence="9" key="1">
    <citation type="journal article" date="2019" name="Int. J. Syst. Evol. Microbiol.">
        <title>The Global Catalogue of Microorganisms (GCM) 10K type strain sequencing project: providing services to taxonomists for standard genome sequencing and annotation.</title>
        <authorList>
            <consortium name="The Broad Institute Genomics Platform"/>
            <consortium name="The Broad Institute Genome Sequencing Center for Infectious Disease"/>
            <person name="Wu L."/>
            <person name="Ma J."/>
        </authorList>
    </citation>
    <scope>NUCLEOTIDE SEQUENCE [LARGE SCALE GENOMIC DNA]</scope>
    <source>
        <strain evidence="9">CECT 8531</strain>
    </source>
</reference>